<evidence type="ECO:0000256" key="1">
    <source>
        <dbReference type="ARBA" id="ARBA00022801"/>
    </source>
</evidence>
<dbReference type="RefSeq" id="WP_207940258.1">
    <property type="nucleotide sequence ID" value="NZ_CP147251.1"/>
</dbReference>
<accession>A0ABZ2SQ00</accession>
<comment type="similarity">
    <text evidence="3">Belongs to the HAD-like hydrolase superfamily.</text>
</comment>
<dbReference type="EC" id="3.1.3.3" evidence="3"/>
<keyword evidence="1 3" id="KW-0378">Hydrolase</keyword>
<dbReference type="PANTHER" id="PTHR46470:SF3">
    <property type="entry name" value="N-ACYLNEURAMINATE-9-PHOSPHATASE"/>
    <property type="match status" value="1"/>
</dbReference>
<keyword evidence="3" id="KW-0718">Serine biosynthesis</keyword>
<dbReference type="SFLD" id="SFLDG01135">
    <property type="entry name" value="C1.5.6:_HAD__Beta-PGM__Phospha"/>
    <property type="match status" value="1"/>
</dbReference>
<dbReference type="SUPFAM" id="SSF56784">
    <property type="entry name" value="HAD-like"/>
    <property type="match status" value="1"/>
</dbReference>
<dbReference type="SFLD" id="SFLDS00003">
    <property type="entry name" value="Haloacid_Dehalogenase"/>
    <property type="match status" value="1"/>
</dbReference>
<dbReference type="InterPro" id="IPR006439">
    <property type="entry name" value="HAD-SF_hydro_IA"/>
</dbReference>
<dbReference type="Pfam" id="PF00702">
    <property type="entry name" value="Hydrolase"/>
    <property type="match status" value="1"/>
</dbReference>
<sequence>MITTIFFDLDDTLLWDKHSIKTAFQETCKTVATIDSKVLENAVREEATKLYQSYPTYAFTQMIGINPFEGLWGTFDDPGEEFQQMHQLIHTYQVDAWTNGLKACGIEDLALGKQLAQQFVVERKKHPFVYSDTFTVLDQLKEKYQLVLVTNGSPSLQRTKLAITPEIAPYFAHIIISGEVGVGKPDPKIFEFALETANASPEQSIMIGDNLMTDILGSNRTNMSNIWINHHQQTPVTVQPTYEVASLKEILPIIEQV</sequence>
<dbReference type="InterPro" id="IPR044266">
    <property type="entry name" value="PSP_YsaA"/>
</dbReference>
<dbReference type="SFLD" id="SFLDG01129">
    <property type="entry name" value="C1.5:_HAD__Beta-PGM__Phosphata"/>
    <property type="match status" value="1"/>
</dbReference>
<evidence type="ECO:0000256" key="2">
    <source>
        <dbReference type="ARBA" id="ARBA00022842"/>
    </source>
</evidence>
<dbReference type="Gene3D" id="3.40.50.1000">
    <property type="entry name" value="HAD superfamily/HAD-like"/>
    <property type="match status" value="1"/>
</dbReference>
<dbReference type="NCBIfam" id="TIGR01549">
    <property type="entry name" value="HAD-SF-IA-v1"/>
    <property type="match status" value="1"/>
</dbReference>
<reference evidence="4 5" key="1">
    <citation type="submission" date="2024-03" db="EMBL/GenBank/DDBJ databases">
        <title>The Genome Sequence of Enterococcus sp. DIV2402.</title>
        <authorList>
            <consortium name="The Broad Institute Genomics Platform"/>
            <consortium name="The Broad Institute Microbial Omics Core"/>
            <consortium name="The Broad Institute Genomic Center for Infectious Diseases"/>
            <person name="Earl A."/>
            <person name="Manson A."/>
            <person name="Gilmore M."/>
            <person name="Schwartman J."/>
            <person name="Shea T."/>
            <person name="Abouelleil A."/>
            <person name="Cao P."/>
            <person name="Chapman S."/>
            <person name="Cusick C."/>
            <person name="Young S."/>
            <person name="Neafsey D."/>
            <person name="Nusbaum C."/>
            <person name="Birren B."/>
        </authorList>
    </citation>
    <scope>NUCLEOTIDE SEQUENCE [LARGE SCALE GENOMIC DNA]</scope>
    <source>
        <strain evidence="4 5">DIV2402</strain>
    </source>
</reference>
<keyword evidence="2 3" id="KW-0460">Magnesium</keyword>
<keyword evidence="3" id="KW-0028">Amino-acid biosynthesis</keyword>
<comment type="pathway">
    <text evidence="3">Amino-acid biosynthesis; L-serine biosynthesis; L-serine from 3-phospho-D-glycerate: step 3/3.</text>
</comment>
<dbReference type="NCBIfam" id="TIGR01509">
    <property type="entry name" value="HAD-SF-IA-v3"/>
    <property type="match status" value="1"/>
</dbReference>
<comment type="function">
    <text evidence="3">Catalyzes the last step of the phosphorylated serine biosynthetic pathway, i.e. dephosphorylation of O-phospho-L-serine to form L-serine.</text>
</comment>
<dbReference type="PANTHER" id="PTHR46470">
    <property type="entry name" value="N-ACYLNEURAMINATE-9-PHOSPHATASE"/>
    <property type="match status" value="1"/>
</dbReference>
<dbReference type="EMBL" id="CP147251">
    <property type="protein sequence ID" value="WYJ77628.1"/>
    <property type="molecule type" value="Genomic_DNA"/>
</dbReference>
<dbReference type="InterPro" id="IPR023214">
    <property type="entry name" value="HAD_sf"/>
</dbReference>
<keyword evidence="3" id="KW-0170">Cobalt</keyword>
<gene>
    <name evidence="4" type="ORF">DOK78_002266</name>
</gene>
<evidence type="ECO:0000256" key="3">
    <source>
        <dbReference type="HAMAP-Rule" id="MF_02240"/>
    </source>
</evidence>
<dbReference type="Gene3D" id="1.20.120.710">
    <property type="entry name" value="Haloacid dehalogenase hydrolase-like domain"/>
    <property type="match status" value="1"/>
</dbReference>
<evidence type="ECO:0000313" key="5">
    <source>
        <dbReference type="Proteomes" id="UP000664701"/>
    </source>
</evidence>
<organism evidence="4 5">
    <name type="scientific">Candidatus Enterococcus lowellii</name>
    <dbReference type="NCBI Taxonomy" id="2230877"/>
    <lineage>
        <taxon>Bacteria</taxon>
        <taxon>Bacillati</taxon>
        <taxon>Bacillota</taxon>
        <taxon>Bacilli</taxon>
        <taxon>Lactobacillales</taxon>
        <taxon>Enterococcaceae</taxon>
        <taxon>Enterococcus</taxon>
    </lineage>
</organism>
<dbReference type="HAMAP" id="MF_02240">
    <property type="entry name" value="PSP"/>
    <property type="match status" value="1"/>
</dbReference>
<dbReference type="InterPro" id="IPR036412">
    <property type="entry name" value="HAD-like_sf"/>
</dbReference>
<dbReference type="InterPro" id="IPR051400">
    <property type="entry name" value="HAD-like_hydrolase"/>
</dbReference>
<keyword evidence="5" id="KW-1185">Reference proteome</keyword>
<proteinExistence type="inferred from homology"/>
<comment type="cofactor">
    <cofactor evidence="3">
        <name>Mg(2+)</name>
        <dbReference type="ChEBI" id="CHEBI:18420"/>
    </cofactor>
    <cofactor evidence="3">
        <name>Co(2+)</name>
        <dbReference type="ChEBI" id="CHEBI:48828"/>
    </cofactor>
</comment>
<name>A0ABZ2SQ00_9ENTE</name>
<comment type="catalytic activity">
    <reaction evidence="3">
        <text>O-phospho-D-serine + H2O = D-serine + phosphate</text>
        <dbReference type="Rhea" id="RHEA:24873"/>
        <dbReference type="ChEBI" id="CHEBI:15377"/>
        <dbReference type="ChEBI" id="CHEBI:35247"/>
        <dbReference type="ChEBI" id="CHEBI:43474"/>
        <dbReference type="ChEBI" id="CHEBI:58680"/>
        <dbReference type="EC" id="3.1.3.3"/>
    </reaction>
</comment>
<dbReference type="Proteomes" id="UP000664701">
    <property type="component" value="Chromosome"/>
</dbReference>
<comment type="catalytic activity">
    <reaction evidence="3">
        <text>O-phospho-L-serine + H2O = L-serine + phosphate</text>
        <dbReference type="Rhea" id="RHEA:21208"/>
        <dbReference type="ChEBI" id="CHEBI:15377"/>
        <dbReference type="ChEBI" id="CHEBI:33384"/>
        <dbReference type="ChEBI" id="CHEBI:43474"/>
        <dbReference type="ChEBI" id="CHEBI:57524"/>
        <dbReference type="EC" id="3.1.3.3"/>
    </reaction>
</comment>
<evidence type="ECO:0000313" key="4">
    <source>
        <dbReference type="EMBL" id="WYJ77628.1"/>
    </source>
</evidence>
<protein>
    <recommendedName>
        <fullName evidence="3">Phosphoserine phosphatase</fullName>
        <shortName evidence="3">PSP</shortName>
        <ecNumber evidence="3">3.1.3.3</ecNumber>
    </recommendedName>
</protein>